<dbReference type="Pfam" id="PF19045">
    <property type="entry name" value="Ligase_CoA_2"/>
    <property type="match status" value="1"/>
</dbReference>
<dbReference type="SMART" id="SM00881">
    <property type="entry name" value="CoA_binding"/>
    <property type="match status" value="1"/>
</dbReference>
<accession>A0ABS6GPA8</accession>
<evidence type="ECO:0000313" key="6">
    <source>
        <dbReference type="EMBL" id="MBU6080969.1"/>
    </source>
</evidence>
<dbReference type="PROSITE" id="PS50975">
    <property type="entry name" value="ATP_GRASP"/>
    <property type="match status" value="1"/>
</dbReference>
<evidence type="ECO:0000259" key="5">
    <source>
        <dbReference type="PROSITE" id="PS50975"/>
    </source>
</evidence>
<dbReference type="Pfam" id="PF13549">
    <property type="entry name" value="ATP-grasp_5"/>
    <property type="match status" value="1"/>
</dbReference>
<dbReference type="PANTHER" id="PTHR43334">
    <property type="entry name" value="ACETATE--COA LIGASE [ADP-FORMING]"/>
    <property type="match status" value="1"/>
</dbReference>
<keyword evidence="3 4" id="KW-0067">ATP-binding</keyword>
<protein>
    <submittedName>
        <fullName evidence="6">Acetate--CoA ligase family protein</fullName>
    </submittedName>
</protein>
<dbReference type="Pfam" id="PF13380">
    <property type="entry name" value="CoA_binding_2"/>
    <property type="match status" value="1"/>
</dbReference>
<evidence type="ECO:0000256" key="3">
    <source>
        <dbReference type="ARBA" id="ARBA00022840"/>
    </source>
</evidence>
<name>A0ABS6GPA8_9BACI</name>
<dbReference type="InterPro" id="IPR003781">
    <property type="entry name" value="CoA-bd"/>
</dbReference>
<dbReference type="InterPro" id="IPR051538">
    <property type="entry name" value="Acyl-CoA_Synth/Transferase"/>
</dbReference>
<keyword evidence="2 4" id="KW-0547">Nucleotide-binding</keyword>
<dbReference type="InterPro" id="IPR043938">
    <property type="entry name" value="Ligase_CoA_dom"/>
</dbReference>
<keyword evidence="7" id="KW-1185">Reference proteome</keyword>
<dbReference type="InterPro" id="IPR032875">
    <property type="entry name" value="Succ_CoA_lig_flav_dom"/>
</dbReference>
<evidence type="ECO:0000256" key="2">
    <source>
        <dbReference type="ARBA" id="ARBA00022741"/>
    </source>
</evidence>
<feature type="domain" description="ATP-grasp" evidence="5">
    <location>
        <begin position="489"/>
        <end position="524"/>
    </location>
</feature>
<dbReference type="EMBL" id="JAHLZF010000010">
    <property type="protein sequence ID" value="MBU6080969.1"/>
    <property type="molecule type" value="Genomic_DNA"/>
</dbReference>
<evidence type="ECO:0000256" key="1">
    <source>
        <dbReference type="ARBA" id="ARBA00022598"/>
    </source>
</evidence>
<dbReference type="GO" id="GO:0016874">
    <property type="term" value="F:ligase activity"/>
    <property type="evidence" value="ECO:0007669"/>
    <property type="project" value="UniProtKB-KW"/>
</dbReference>
<reference evidence="6 7" key="1">
    <citation type="journal article" date="2011" name="Int. J. Syst. Evol. Microbiol.">
        <title>Allobacillus halotolerans gen. nov., sp. nov. isolated from shrimp paste.</title>
        <authorList>
            <person name="Sheu S.Y."/>
            <person name="Arun A.B."/>
            <person name="Jiang S.R."/>
            <person name="Young C.C."/>
            <person name="Chen W.M."/>
        </authorList>
    </citation>
    <scope>NUCLEOTIDE SEQUENCE [LARGE SCALE GENOMIC DNA]</scope>
    <source>
        <strain evidence="6 7">LMG 24826</strain>
    </source>
</reference>
<gene>
    <name evidence="6" type="ORF">KQ486_08050</name>
</gene>
<keyword evidence="1 6" id="KW-0436">Ligase</keyword>
<dbReference type="Proteomes" id="UP000812672">
    <property type="component" value="Unassembled WGS sequence"/>
</dbReference>
<dbReference type="RefSeq" id="WP_216687315.1">
    <property type="nucleotide sequence ID" value="NZ_CAUPKR010000009.1"/>
</dbReference>
<dbReference type="InterPro" id="IPR011761">
    <property type="entry name" value="ATP-grasp"/>
</dbReference>
<proteinExistence type="predicted"/>
<evidence type="ECO:0000313" key="7">
    <source>
        <dbReference type="Proteomes" id="UP000812672"/>
    </source>
</evidence>
<dbReference type="Pfam" id="PF13607">
    <property type="entry name" value="Succ_CoA_lig"/>
    <property type="match status" value="1"/>
</dbReference>
<evidence type="ECO:0000256" key="4">
    <source>
        <dbReference type="PROSITE-ProRule" id="PRU00409"/>
    </source>
</evidence>
<comment type="caution">
    <text evidence="6">The sequence shown here is derived from an EMBL/GenBank/DDBJ whole genome shotgun (WGS) entry which is preliminary data.</text>
</comment>
<organism evidence="6 7">
    <name type="scientific">Allobacillus halotolerans</name>
    <dbReference type="NCBI Taxonomy" id="570278"/>
    <lineage>
        <taxon>Bacteria</taxon>
        <taxon>Bacillati</taxon>
        <taxon>Bacillota</taxon>
        <taxon>Bacilli</taxon>
        <taxon>Bacillales</taxon>
        <taxon>Bacillaceae</taxon>
        <taxon>Allobacillus</taxon>
    </lineage>
</organism>
<dbReference type="PANTHER" id="PTHR43334:SF1">
    <property type="entry name" value="3-HYDROXYPROPIONATE--COA LIGASE [ADP-FORMING]"/>
    <property type="match status" value="1"/>
</dbReference>
<sequence length="705" mass="78643">MTKTDNLKNMLRPKSIVIVGASGDRSKISYKPISNLRDIGFEGEVFLVNPKYEEIDGYPCYPNIDSIPDNIDVALVAVGSKYVEEVLHQLKKKNIKSVALFSSGYSETGEKGQELEDRIAEFSNENSIPICGPNSLGFANVKDKTIVSFSTLEIGDYDPVAFITQSGALGSLSYTSAKELGLGFQYFVSSGNETSVDYFDYVKFMAQQDDIRVIGGYLEGARNFEKMSSAIDLCHQNNKPLVLMKVGNSSKGAEAASSHTASLAGDSNIYRNYFEQKNVVQVSDEDELIDTMSVFNKTKKSPQRGGLAVVTQSGGAGIIIADQSEIKDVQLAEINESTKEKLHEVLPPHSTLKNPIDFTAQVSQNPQQIVDSTKITLEDPNVESVILYLQMTDERFLPIIPELSKVAEETDKTLVLCWSGIKPETKEKILAQKNICWIPNPTRAINAVANVMKFYEKQEQQLDEVSYLVDHDNLTEKKDLKELDEHQSKELLRSYQIPIPNNFSINHFEELTDQFVNYPIVMKALHSEIQHKSDYGLVEININNHAEAQEAYEKIISNWEKHFPEHQNKEVLVEEMADEGVEVFVGCVNDEVFGPCIMFGLGGIFVEVLKDTAILPAPLTYNQASKMIRSIKSFPILDGERTGIQYDLKALTEVIVKISEFCAIHSTEISELDLNPVIVHEQGKGVSVVDAVIVDKERDLEKVNQ</sequence>